<dbReference type="SUPFAM" id="SSF75005">
    <property type="entry name" value="Arabinanase/levansucrase/invertase"/>
    <property type="match status" value="1"/>
</dbReference>
<keyword evidence="3 5" id="KW-0378">Hydrolase</keyword>
<comment type="pathway">
    <text evidence="1">Glycan metabolism; L-arabinan degradation.</text>
</comment>
<organism evidence="8 9">
    <name type="scientific">Deinococcus roseus</name>
    <dbReference type="NCBI Taxonomy" id="392414"/>
    <lineage>
        <taxon>Bacteria</taxon>
        <taxon>Thermotogati</taxon>
        <taxon>Deinococcota</taxon>
        <taxon>Deinococci</taxon>
        <taxon>Deinococcales</taxon>
        <taxon>Deinococcaceae</taxon>
        <taxon>Deinococcus</taxon>
    </lineage>
</organism>
<proteinExistence type="inferred from homology"/>
<feature type="chain" id="PRO_5045276078" description="Ricin B lectin domain-containing protein" evidence="6">
    <location>
        <begin position="25"/>
        <end position="484"/>
    </location>
</feature>
<dbReference type="CDD" id="cd08998">
    <property type="entry name" value="GH43_Arb43a-like"/>
    <property type="match status" value="1"/>
</dbReference>
<dbReference type="InterPro" id="IPR006710">
    <property type="entry name" value="Glyco_hydro_43"/>
</dbReference>
<dbReference type="InterPro" id="IPR023296">
    <property type="entry name" value="Glyco_hydro_beta-prop_sf"/>
</dbReference>
<dbReference type="RefSeq" id="WP_189002755.1">
    <property type="nucleotide sequence ID" value="NZ_BMOD01000007.1"/>
</dbReference>
<dbReference type="InterPro" id="IPR035992">
    <property type="entry name" value="Ricin_B-like_lectins"/>
</dbReference>
<protein>
    <recommendedName>
        <fullName evidence="7">Ricin B lectin domain-containing protein</fullName>
    </recommendedName>
</protein>
<evidence type="ECO:0000256" key="4">
    <source>
        <dbReference type="ARBA" id="ARBA00023295"/>
    </source>
</evidence>
<dbReference type="Gene3D" id="2.115.10.20">
    <property type="entry name" value="Glycosyl hydrolase domain, family 43"/>
    <property type="match status" value="1"/>
</dbReference>
<dbReference type="InterPro" id="IPR050727">
    <property type="entry name" value="GH43_arabinanases"/>
</dbReference>
<keyword evidence="9" id="KW-1185">Reference proteome</keyword>
<feature type="domain" description="Ricin B lectin" evidence="7">
    <location>
        <begin position="342"/>
        <end position="481"/>
    </location>
</feature>
<dbReference type="PANTHER" id="PTHR43301:SF3">
    <property type="entry name" value="ARABINAN ENDO-1,5-ALPHA-L-ARABINOSIDASE A-RELATED"/>
    <property type="match status" value="1"/>
</dbReference>
<gene>
    <name evidence="8" type="ORF">GCM10008938_22140</name>
</gene>
<evidence type="ECO:0000259" key="7">
    <source>
        <dbReference type="SMART" id="SM00458"/>
    </source>
</evidence>
<dbReference type="Gene3D" id="2.80.10.50">
    <property type="match status" value="1"/>
</dbReference>
<dbReference type="PROSITE" id="PS51257">
    <property type="entry name" value="PROKAR_LIPOPROTEIN"/>
    <property type="match status" value="1"/>
</dbReference>
<feature type="signal peptide" evidence="6">
    <location>
        <begin position="1"/>
        <end position="24"/>
    </location>
</feature>
<dbReference type="PROSITE" id="PS50231">
    <property type="entry name" value="RICIN_B_LECTIN"/>
    <property type="match status" value="1"/>
</dbReference>
<dbReference type="InterPro" id="IPR000772">
    <property type="entry name" value="Ricin_B_lectin"/>
</dbReference>
<reference evidence="9" key="1">
    <citation type="journal article" date="2019" name="Int. J. Syst. Evol. Microbiol.">
        <title>The Global Catalogue of Microorganisms (GCM) 10K type strain sequencing project: providing services to taxonomists for standard genome sequencing and annotation.</title>
        <authorList>
            <consortium name="The Broad Institute Genomics Platform"/>
            <consortium name="The Broad Institute Genome Sequencing Center for Infectious Disease"/>
            <person name="Wu L."/>
            <person name="Ma J."/>
        </authorList>
    </citation>
    <scope>NUCLEOTIDE SEQUENCE [LARGE SCALE GENOMIC DNA]</scope>
    <source>
        <strain evidence="9">JCM 14370</strain>
    </source>
</reference>
<sequence>MRQHTPLLALTAALVSCSSLPSQSLDVTPQTLLTLTGDLGSHDPALIKVGSTYCSFSTGVERTTSNPGGILVHKSSAGITGSWSTLGEIPVPQWTKNQFQVKNIWAPEVVYNGSDQKYYLYYSASQFGTNNSAIGVASSSNPCATNSWTDLGAIVQSSSTTTAFNAIDANVHWDSSAGWYLSWGSFFSGIKIQKMATMTSLTGSVYTLASRPGVTNNPVEASSIFKRGSYYYLLVSWDRCCDGLNSTYKTALGRSTSITGPYLDRNGVHLDQGGGTLLLADQGNQIGQGGGDVYQEGTTDYFIHHFYDASAGGAPRMALRKLDWTADGWPRENALTVNVQVGSTYKLLNEVNRLCLDVENGGTTPDTNVRQWTCNGFAPQEWKVESVTSGLYRLRSMVGAKDLCLDIENGSSTPGADARLWSCNTLFSQNWRLDNLGAGFFRLVGQQTNLALDNAGAGTAPGTDVRTWSVNNHPAQGWRFVFVR</sequence>
<evidence type="ECO:0000256" key="1">
    <source>
        <dbReference type="ARBA" id="ARBA00004834"/>
    </source>
</evidence>
<dbReference type="SMART" id="SM00458">
    <property type="entry name" value="RICIN"/>
    <property type="match status" value="1"/>
</dbReference>
<name>A0ABQ2CZD1_9DEIO</name>
<dbReference type="EMBL" id="BMOD01000007">
    <property type="protein sequence ID" value="GGJ35597.1"/>
    <property type="molecule type" value="Genomic_DNA"/>
</dbReference>
<keyword evidence="6" id="KW-0732">Signal</keyword>
<evidence type="ECO:0000313" key="9">
    <source>
        <dbReference type="Proteomes" id="UP000632222"/>
    </source>
</evidence>
<dbReference type="PANTHER" id="PTHR43301">
    <property type="entry name" value="ARABINAN ENDO-1,5-ALPHA-L-ARABINOSIDASE"/>
    <property type="match status" value="1"/>
</dbReference>
<accession>A0ABQ2CZD1</accession>
<evidence type="ECO:0000256" key="3">
    <source>
        <dbReference type="ARBA" id="ARBA00022801"/>
    </source>
</evidence>
<dbReference type="Proteomes" id="UP000632222">
    <property type="component" value="Unassembled WGS sequence"/>
</dbReference>
<dbReference type="SUPFAM" id="SSF50370">
    <property type="entry name" value="Ricin B-like lectins"/>
    <property type="match status" value="1"/>
</dbReference>
<dbReference type="Pfam" id="PF04616">
    <property type="entry name" value="Glyco_hydro_43"/>
    <property type="match status" value="1"/>
</dbReference>
<evidence type="ECO:0000256" key="5">
    <source>
        <dbReference type="RuleBase" id="RU361187"/>
    </source>
</evidence>
<evidence type="ECO:0000256" key="6">
    <source>
        <dbReference type="SAM" id="SignalP"/>
    </source>
</evidence>
<dbReference type="CDD" id="cd00161">
    <property type="entry name" value="beta-trefoil_Ricin-like"/>
    <property type="match status" value="1"/>
</dbReference>
<evidence type="ECO:0000256" key="2">
    <source>
        <dbReference type="ARBA" id="ARBA00009865"/>
    </source>
</evidence>
<keyword evidence="4 5" id="KW-0326">Glycosidase</keyword>
<comment type="caution">
    <text evidence="8">The sequence shown here is derived from an EMBL/GenBank/DDBJ whole genome shotgun (WGS) entry which is preliminary data.</text>
</comment>
<dbReference type="Pfam" id="PF00652">
    <property type="entry name" value="Ricin_B_lectin"/>
    <property type="match status" value="1"/>
</dbReference>
<evidence type="ECO:0000313" key="8">
    <source>
        <dbReference type="EMBL" id="GGJ35597.1"/>
    </source>
</evidence>
<comment type="similarity">
    <text evidence="2 5">Belongs to the glycosyl hydrolase 43 family.</text>
</comment>